<name>A0ABT1DHV4_9ACTN</name>
<dbReference type="Gene3D" id="3.40.50.450">
    <property type="match status" value="1"/>
</dbReference>
<evidence type="ECO:0000313" key="2">
    <source>
        <dbReference type="Proteomes" id="UP001523369"/>
    </source>
</evidence>
<organism evidence="1 2">
    <name type="scientific">Paractinoplanes aksuensis</name>
    <dbReference type="NCBI Taxonomy" id="2939490"/>
    <lineage>
        <taxon>Bacteria</taxon>
        <taxon>Bacillati</taxon>
        <taxon>Actinomycetota</taxon>
        <taxon>Actinomycetes</taxon>
        <taxon>Micromonosporales</taxon>
        <taxon>Micromonosporaceae</taxon>
        <taxon>Paractinoplanes</taxon>
    </lineage>
</organism>
<dbReference type="EMBL" id="JAMYJR010000004">
    <property type="protein sequence ID" value="MCO8270390.1"/>
    <property type="molecule type" value="Genomic_DNA"/>
</dbReference>
<sequence length="339" mass="37436">MQKHDITIDVEHADVLKRPADVLVLKYAQQLHGVDRLVASMLRADATRMPAVGAYLAVPGRDPLAAGQVLFLGVPAIADFGYREIRAFGERALAGAAEQCPDAQELVMTIHGPGFGLDEIEAFDSQLAGVFDAMDSGRMPGRLRSVVFVEKDERRVRRLRDALRRIVRTSSVPARSPFSAPGMDDRISRHLRSVGYDAPQKDRVFVAMPFADEFEDVFHFGIADPIRRAGLLCERMDQMQFVGDVVAAMTARIAASRLVVAELTGNNPNVYLEVGYAWGREIPTVLLCRDAHEVKFDVQGHRHLRYKSIKDLADQLGDTLAALVGSTSSRKATTWRRGA</sequence>
<evidence type="ECO:0000313" key="1">
    <source>
        <dbReference type="EMBL" id="MCO8270390.1"/>
    </source>
</evidence>
<comment type="caution">
    <text evidence="1">The sequence shown here is derived from an EMBL/GenBank/DDBJ whole genome shotgun (WGS) entry which is preliminary data.</text>
</comment>
<reference evidence="1 2" key="1">
    <citation type="submission" date="2022-06" db="EMBL/GenBank/DDBJ databases">
        <title>New Species of the Genus Actinoplanes, ActinopZanes ferrugineus.</title>
        <authorList>
            <person name="Ding P."/>
        </authorList>
    </citation>
    <scope>NUCLEOTIDE SEQUENCE [LARGE SCALE GENOMIC DNA]</scope>
    <source>
        <strain evidence="1 2">TRM88003</strain>
    </source>
</reference>
<protein>
    <recommendedName>
        <fullName evidence="3">Nucleoside 2-deoxyribosyltransferase</fullName>
    </recommendedName>
</protein>
<accession>A0ABT1DHV4</accession>
<proteinExistence type="predicted"/>
<dbReference type="RefSeq" id="WP_253236528.1">
    <property type="nucleotide sequence ID" value="NZ_JAMYJR010000004.1"/>
</dbReference>
<keyword evidence="2" id="KW-1185">Reference proteome</keyword>
<evidence type="ECO:0008006" key="3">
    <source>
        <dbReference type="Google" id="ProtNLM"/>
    </source>
</evidence>
<dbReference type="Proteomes" id="UP001523369">
    <property type="component" value="Unassembled WGS sequence"/>
</dbReference>
<gene>
    <name evidence="1" type="ORF">M1L60_07245</name>
</gene>